<keyword evidence="3 8" id="KW-0812">Transmembrane</keyword>
<dbReference type="GO" id="GO:0016020">
    <property type="term" value="C:membrane"/>
    <property type="evidence" value="ECO:0007669"/>
    <property type="project" value="UniProtKB-SubCell"/>
</dbReference>
<name>A0A6V7QC01_ANACO</name>
<sequence>MLSEARSLPCFQLVFDVATFESSIGSVKLDLEYFKYSRSSLTEPIDDSKVATSKTSWKHGRLHASDSIDLDALYLIVAKASMAPPSTEKQLSVYLYIPNIIGMRTIVFGFPYASFNGDVIDRKQRSQMLSTFGAVLDMVTDRVSTACLLAVLSQLYRPGLIFLALLGLDIVSHWFQMYSSFLSGKTSHKDVKDKSNWLLKAYYGHRQFMAFCCVASEVLYIILYFLADEQSTSVLDVSFNTLRRGSVLSLLFLLTLIGWALKQVINIIQMKSAADSCVFYDTKRSK</sequence>
<organism evidence="9">
    <name type="scientific">Ananas comosus var. bracteatus</name>
    <name type="common">red pineapple</name>
    <dbReference type="NCBI Taxonomy" id="296719"/>
    <lineage>
        <taxon>Eukaryota</taxon>
        <taxon>Viridiplantae</taxon>
        <taxon>Streptophyta</taxon>
        <taxon>Embryophyta</taxon>
        <taxon>Tracheophyta</taxon>
        <taxon>Spermatophyta</taxon>
        <taxon>Magnoliopsida</taxon>
        <taxon>Liliopsida</taxon>
        <taxon>Poales</taxon>
        <taxon>Bromeliaceae</taxon>
        <taxon>Bromelioideae</taxon>
        <taxon>Ananas</taxon>
    </lineage>
</organism>
<evidence type="ECO:0000256" key="5">
    <source>
        <dbReference type="ARBA" id="ARBA00023098"/>
    </source>
</evidence>
<evidence type="ECO:0000256" key="6">
    <source>
        <dbReference type="ARBA" id="ARBA00023136"/>
    </source>
</evidence>
<proteinExistence type="predicted"/>
<evidence type="ECO:0000256" key="7">
    <source>
        <dbReference type="ARBA" id="ARBA00023264"/>
    </source>
</evidence>
<dbReference type="Gene3D" id="1.20.120.1760">
    <property type="match status" value="1"/>
</dbReference>
<protein>
    <recommendedName>
        <fullName evidence="10">CDP-diacylglycerol--inositol 3-phosphatidyltransferase</fullName>
    </recommendedName>
</protein>
<evidence type="ECO:0000256" key="2">
    <source>
        <dbReference type="ARBA" id="ARBA00022679"/>
    </source>
</evidence>
<dbReference type="AlphaFoldDB" id="A0A6V7QC01"/>
<dbReference type="PANTHER" id="PTHR15362:SF4">
    <property type="entry name" value="CDP-DIACYLGLYCEROL--INOSITOL 3-PHOSPHATIDYLTRANSFERASE"/>
    <property type="match status" value="1"/>
</dbReference>
<dbReference type="GO" id="GO:0005794">
    <property type="term" value="C:Golgi apparatus"/>
    <property type="evidence" value="ECO:0007669"/>
    <property type="project" value="TreeGrafter"/>
</dbReference>
<accession>A0A6V7QC01</accession>
<evidence type="ECO:0000256" key="1">
    <source>
        <dbReference type="ARBA" id="ARBA00004141"/>
    </source>
</evidence>
<feature type="transmembrane region" description="Helical" evidence="8">
    <location>
        <begin position="247"/>
        <end position="265"/>
    </location>
</feature>
<evidence type="ECO:0000313" key="9">
    <source>
        <dbReference type="EMBL" id="CAD1840719.1"/>
    </source>
</evidence>
<dbReference type="EMBL" id="LR862135">
    <property type="protein sequence ID" value="CAD1840719.1"/>
    <property type="molecule type" value="Genomic_DNA"/>
</dbReference>
<keyword evidence="7" id="KW-1208">Phospholipid metabolism</keyword>
<feature type="transmembrane region" description="Helical" evidence="8">
    <location>
        <begin position="208"/>
        <end position="227"/>
    </location>
</feature>
<reference evidence="9" key="1">
    <citation type="submission" date="2020-07" db="EMBL/GenBank/DDBJ databases">
        <authorList>
            <person name="Lin J."/>
        </authorList>
    </citation>
    <scope>NUCLEOTIDE SEQUENCE</scope>
</reference>
<evidence type="ECO:0008006" key="10">
    <source>
        <dbReference type="Google" id="ProtNLM"/>
    </source>
</evidence>
<evidence type="ECO:0000256" key="8">
    <source>
        <dbReference type="SAM" id="Phobius"/>
    </source>
</evidence>
<dbReference type="PANTHER" id="PTHR15362">
    <property type="entry name" value="PHOSPHATIDYLINOSITOL SYNTHASE"/>
    <property type="match status" value="1"/>
</dbReference>
<gene>
    <name evidence="9" type="ORF">CB5_LOCUS23930</name>
</gene>
<feature type="transmembrane region" description="Helical" evidence="8">
    <location>
        <begin position="155"/>
        <end position="175"/>
    </location>
</feature>
<keyword evidence="5" id="KW-0443">Lipid metabolism</keyword>
<dbReference type="InterPro" id="IPR043130">
    <property type="entry name" value="CDP-OH_PTrfase_TM_dom"/>
</dbReference>
<keyword evidence="6 8" id="KW-0472">Membrane</keyword>
<evidence type="ECO:0000256" key="4">
    <source>
        <dbReference type="ARBA" id="ARBA00022989"/>
    </source>
</evidence>
<keyword evidence="4 8" id="KW-1133">Transmembrane helix</keyword>
<dbReference type="GO" id="GO:0006661">
    <property type="term" value="P:phosphatidylinositol biosynthetic process"/>
    <property type="evidence" value="ECO:0007669"/>
    <property type="project" value="TreeGrafter"/>
</dbReference>
<keyword evidence="2" id="KW-0808">Transferase</keyword>
<comment type="subcellular location">
    <subcellularLocation>
        <location evidence="1">Membrane</location>
        <topology evidence="1">Multi-pass membrane protein</topology>
    </subcellularLocation>
</comment>
<evidence type="ECO:0000256" key="3">
    <source>
        <dbReference type="ARBA" id="ARBA00022692"/>
    </source>
</evidence>
<dbReference type="GO" id="GO:0003881">
    <property type="term" value="F:CDP-diacylglycerol-inositol 3-phosphatidyltransferase activity"/>
    <property type="evidence" value="ECO:0007669"/>
    <property type="project" value="TreeGrafter"/>
</dbReference>